<feature type="region of interest" description="Disordered" evidence="1">
    <location>
        <begin position="27"/>
        <end position="51"/>
    </location>
</feature>
<protein>
    <submittedName>
        <fullName evidence="2">Uncharacterized protein</fullName>
    </submittedName>
</protein>
<dbReference type="AlphaFoldDB" id="A0A3N0Y0R7"/>
<dbReference type="Proteomes" id="UP000281406">
    <property type="component" value="Unassembled WGS sequence"/>
</dbReference>
<feature type="region of interest" description="Disordered" evidence="1">
    <location>
        <begin position="84"/>
        <end position="108"/>
    </location>
</feature>
<proteinExistence type="predicted"/>
<dbReference type="EMBL" id="RJVU01055419">
    <property type="protein sequence ID" value="ROK82363.1"/>
    <property type="molecule type" value="Genomic_DNA"/>
</dbReference>
<comment type="caution">
    <text evidence="2">The sequence shown here is derived from an EMBL/GenBank/DDBJ whole genome shotgun (WGS) entry which is preliminary data.</text>
</comment>
<feature type="compositionally biased region" description="Low complexity" evidence="1">
    <location>
        <begin position="92"/>
        <end position="103"/>
    </location>
</feature>
<evidence type="ECO:0000313" key="2">
    <source>
        <dbReference type="EMBL" id="ROK82363.1"/>
    </source>
</evidence>
<evidence type="ECO:0000256" key="1">
    <source>
        <dbReference type="SAM" id="MobiDB-lite"/>
    </source>
</evidence>
<reference evidence="2 3" key="1">
    <citation type="submission" date="2018-10" db="EMBL/GenBank/DDBJ databases">
        <title>Genome assembly for a Yunnan-Guizhou Plateau 3E fish, Anabarilius grahami (Regan), and its evolutionary and genetic applications.</title>
        <authorList>
            <person name="Jiang W."/>
        </authorList>
    </citation>
    <scope>NUCLEOTIDE SEQUENCE [LARGE SCALE GENOMIC DNA]</scope>
    <source>
        <strain evidence="2">AG-KIZ</strain>
        <tissue evidence="2">Muscle</tissue>
    </source>
</reference>
<accession>A0A3N0Y0R7</accession>
<sequence>MTCKYSSASTWLSSQVAVLHLNADTLQTRRRRSGGAKRESERLCPHPKKTGQRDIFKECTSSNIARRKFLLRLAEELKAEFMEGKRAASQLTQGPNQKQNQPPQLTPKRRQCQVRRICKQNKTHDTCCKCHKPVCGNCARRTEVTCVDCES</sequence>
<gene>
    <name evidence="2" type="ORF">DPX16_4018</name>
</gene>
<name>A0A3N0Y0R7_ANAGA</name>
<keyword evidence="3" id="KW-1185">Reference proteome</keyword>
<organism evidence="2 3">
    <name type="scientific">Anabarilius grahami</name>
    <name type="common">Kanglang fish</name>
    <name type="synonym">Barilius grahami</name>
    <dbReference type="NCBI Taxonomy" id="495550"/>
    <lineage>
        <taxon>Eukaryota</taxon>
        <taxon>Metazoa</taxon>
        <taxon>Chordata</taxon>
        <taxon>Craniata</taxon>
        <taxon>Vertebrata</taxon>
        <taxon>Euteleostomi</taxon>
        <taxon>Actinopterygii</taxon>
        <taxon>Neopterygii</taxon>
        <taxon>Teleostei</taxon>
        <taxon>Ostariophysi</taxon>
        <taxon>Cypriniformes</taxon>
        <taxon>Xenocyprididae</taxon>
        <taxon>Xenocypridinae</taxon>
        <taxon>Xenocypridinae incertae sedis</taxon>
        <taxon>Anabarilius</taxon>
    </lineage>
</organism>
<evidence type="ECO:0000313" key="3">
    <source>
        <dbReference type="Proteomes" id="UP000281406"/>
    </source>
</evidence>